<evidence type="ECO:0000313" key="1">
    <source>
        <dbReference type="EMBL" id="KAJ9095557.1"/>
    </source>
</evidence>
<protein>
    <submittedName>
        <fullName evidence="1">Vacuolar protein sorting-associated protein 26B</fullName>
    </submittedName>
</protein>
<evidence type="ECO:0000313" key="2">
    <source>
        <dbReference type="Proteomes" id="UP001230649"/>
    </source>
</evidence>
<name>A0ACC2V8E6_9TREE</name>
<organism evidence="1 2">
    <name type="scientific">Naganishia adeliensis</name>
    <dbReference type="NCBI Taxonomy" id="92952"/>
    <lineage>
        <taxon>Eukaryota</taxon>
        <taxon>Fungi</taxon>
        <taxon>Dikarya</taxon>
        <taxon>Basidiomycota</taxon>
        <taxon>Agaricomycotina</taxon>
        <taxon>Tremellomycetes</taxon>
        <taxon>Filobasidiales</taxon>
        <taxon>Filobasidiaceae</taxon>
        <taxon>Naganishia</taxon>
    </lineage>
</organism>
<accession>A0ACC2V8E6</accession>
<gene>
    <name evidence="1" type="primary">VPS26B</name>
    <name evidence="1" type="ORF">QFC20_006604</name>
</gene>
<sequence>MASLFGFGSTPVEIDIKLTSEETRRQVDLKPSTSSTAVTTVDKSGEKHESCPVYYDAESVEGMVTVRVKDGKKLVHEGIRMELVGAIEMFYDRGKDYEFLSLSQELAAPGEMRQAQFFPFLFKNVEKQYESYAGINVKLRYFLRVTIARRMGDVVKEREIWVHSYRMPPDSNMAIKMEVGIEDCLHIEFEYNKAKYHLKDVIVGKIYFLLVRIKIKHMELSIIRRETTGAPPNVYNESETITKFEIMDGAPVRGETIPIRLFLGGFELTPTFRDVNKKFSTRYYLNLVLVDEENRRYFKSSEITIFSEN</sequence>
<keyword evidence="2" id="KW-1185">Reference proteome</keyword>
<comment type="caution">
    <text evidence="1">The sequence shown here is derived from an EMBL/GenBank/DDBJ whole genome shotgun (WGS) entry which is preliminary data.</text>
</comment>
<dbReference type="Proteomes" id="UP001230649">
    <property type="component" value="Unassembled WGS sequence"/>
</dbReference>
<dbReference type="EMBL" id="JASBWS010000122">
    <property type="protein sequence ID" value="KAJ9095557.1"/>
    <property type="molecule type" value="Genomic_DNA"/>
</dbReference>
<reference evidence="1" key="1">
    <citation type="submission" date="2023-04" db="EMBL/GenBank/DDBJ databases">
        <title>Draft Genome sequencing of Naganishia species isolated from polar environments using Oxford Nanopore Technology.</title>
        <authorList>
            <person name="Leo P."/>
            <person name="Venkateswaran K."/>
        </authorList>
    </citation>
    <scope>NUCLEOTIDE SEQUENCE</scope>
    <source>
        <strain evidence="1">MNA-CCFEE 5262</strain>
    </source>
</reference>
<proteinExistence type="predicted"/>